<evidence type="ECO:0000256" key="2">
    <source>
        <dbReference type="ARBA" id="ARBA00009773"/>
    </source>
</evidence>
<comment type="similarity">
    <text evidence="2">Belongs to the autoinducer-2 exporter (AI-2E) (TC 2.A.86) family.</text>
</comment>
<keyword evidence="6 9" id="KW-1133">Transmembrane helix</keyword>
<proteinExistence type="inferred from homology"/>
<accession>A0ABW1SV35</accession>
<feature type="transmembrane region" description="Helical" evidence="9">
    <location>
        <begin position="350"/>
        <end position="376"/>
    </location>
</feature>
<evidence type="ECO:0000256" key="4">
    <source>
        <dbReference type="ARBA" id="ARBA00022475"/>
    </source>
</evidence>
<feature type="transmembrane region" description="Helical" evidence="9">
    <location>
        <begin position="74"/>
        <end position="96"/>
    </location>
</feature>
<dbReference type="PANTHER" id="PTHR21716">
    <property type="entry name" value="TRANSMEMBRANE PROTEIN"/>
    <property type="match status" value="1"/>
</dbReference>
<evidence type="ECO:0000256" key="3">
    <source>
        <dbReference type="ARBA" id="ARBA00022448"/>
    </source>
</evidence>
<comment type="caution">
    <text evidence="10">The sequence shown here is derived from an EMBL/GenBank/DDBJ whole genome shotgun (WGS) entry which is preliminary data.</text>
</comment>
<comment type="subcellular location">
    <subcellularLocation>
        <location evidence="1">Cell membrane</location>
        <topology evidence="1">Multi-pass membrane protein</topology>
    </subcellularLocation>
</comment>
<evidence type="ECO:0000256" key="1">
    <source>
        <dbReference type="ARBA" id="ARBA00004651"/>
    </source>
</evidence>
<evidence type="ECO:0000256" key="7">
    <source>
        <dbReference type="ARBA" id="ARBA00023136"/>
    </source>
</evidence>
<evidence type="ECO:0000256" key="5">
    <source>
        <dbReference type="ARBA" id="ARBA00022692"/>
    </source>
</evidence>
<feature type="compositionally biased region" description="Low complexity" evidence="8">
    <location>
        <begin position="13"/>
        <end position="24"/>
    </location>
</feature>
<evidence type="ECO:0000313" key="10">
    <source>
        <dbReference type="EMBL" id="MFC6236271.1"/>
    </source>
</evidence>
<reference evidence="11" key="1">
    <citation type="journal article" date="2019" name="Int. J. Syst. Evol. Microbiol.">
        <title>The Global Catalogue of Microorganisms (GCM) 10K type strain sequencing project: providing services to taxonomists for standard genome sequencing and annotation.</title>
        <authorList>
            <consortium name="The Broad Institute Genomics Platform"/>
            <consortium name="The Broad Institute Genome Sequencing Center for Infectious Disease"/>
            <person name="Wu L."/>
            <person name="Ma J."/>
        </authorList>
    </citation>
    <scope>NUCLEOTIDE SEQUENCE [LARGE SCALE GENOMIC DNA]</scope>
    <source>
        <strain evidence="11">CGMCC 4.7317</strain>
    </source>
</reference>
<organism evidence="10 11">
    <name type="scientific">Longivirga aurantiaca</name>
    <dbReference type="NCBI Taxonomy" id="1837743"/>
    <lineage>
        <taxon>Bacteria</taxon>
        <taxon>Bacillati</taxon>
        <taxon>Actinomycetota</taxon>
        <taxon>Actinomycetes</taxon>
        <taxon>Sporichthyales</taxon>
        <taxon>Sporichthyaceae</taxon>
        <taxon>Longivirga</taxon>
    </lineage>
</organism>
<evidence type="ECO:0000313" key="11">
    <source>
        <dbReference type="Proteomes" id="UP001596138"/>
    </source>
</evidence>
<feature type="transmembrane region" description="Helical" evidence="9">
    <location>
        <begin position="108"/>
        <end position="129"/>
    </location>
</feature>
<dbReference type="PANTHER" id="PTHR21716:SF53">
    <property type="entry name" value="PERMEASE PERM-RELATED"/>
    <property type="match status" value="1"/>
</dbReference>
<dbReference type="Pfam" id="PF01594">
    <property type="entry name" value="AI-2E_transport"/>
    <property type="match status" value="1"/>
</dbReference>
<feature type="transmembrane region" description="Helical" evidence="9">
    <location>
        <begin position="185"/>
        <end position="209"/>
    </location>
</feature>
<keyword evidence="4" id="KW-1003">Cell membrane</keyword>
<evidence type="ECO:0000256" key="6">
    <source>
        <dbReference type="ARBA" id="ARBA00022989"/>
    </source>
</evidence>
<dbReference type="EMBL" id="JBHSTI010000001">
    <property type="protein sequence ID" value="MFC6236271.1"/>
    <property type="molecule type" value="Genomic_DNA"/>
</dbReference>
<name>A0ABW1SV35_9ACTN</name>
<feature type="transmembrane region" description="Helical" evidence="9">
    <location>
        <begin position="286"/>
        <end position="305"/>
    </location>
</feature>
<sequence length="393" mass="41883">MANDDETAGDQIAAAETTPGTAPGVRAADRVKAPEREATVVFDLGNLRRVAAMVLVIAAVVWFFMFVLEDAGGVLFTIIMAFALSVAMEPAVGFFARRGMRRGLATGLIMILALLGTVVFFLIFGNLLVEQLLQLITSLPDVVTNVIDWINRQFSTDLSVEKILDSIGLTPGAIASWAAGAAGGIFGAIFTFLGSVFNVFTLLLFTFYLSADAPRLRRWIAKFLPRSAQKVNSELWDTAIQKAGGYVAARLVLAFINGSTTALVLYLIGMPYWLPLGIWTGIVAQFVPTIGTYIAIALPVLIGVLSDDPKDGLIALVWALLYQQVENLTIEPRISAKAVDLHPAVSFGAVMFGASLFGAAGALLAVPVAAIVMSFLETYAPTYDVVEDPASSG</sequence>
<keyword evidence="11" id="KW-1185">Reference proteome</keyword>
<dbReference type="RefSeq" id="WP_386763320.1">
    <property type="nucleotide sequence ID" value="NZ_JBHSTI010000001.1"/>
</dbReference>
<evidence type="ECO:0000256" key="8">
    <source>
        <dbReference type="SAM" id="MobiDB-lite"/>
    </source>
</evidence>
<gene>
    <name evidence="10" type="ORF">ACFQGU_00140</name>
</gene>
<feature type="transmembrane region" description="Helical" evidence="9">
    <location>
        <begin position="50"/>
        <end position="68"/>
    </location>
</feature>
<keyword evidence="5 9" id="KW-0812">Transmembrane</keyword>
<evidence type="ECO:0000256" key="9">
    <source>
        <dbReference type="SAM" id="Phobius"/>
    </source>
</evidence>
<keyword evidence="7 9" id="KW-0472">Membrane</keyword>
<keyword evidence="3" id="KW-0813">Transport</keyword>
<dbReference type="Proteomes" id="UP001596138">
    <property type="component" value="Unassembled WGS sequence"/>
</dbReference>
<feature type="region of interest" description="Disordered" evidence="8">
    <location>
        <begin position="1"/>
        <end position="27"/>
    </location>
</feature>
<feature type="transmembrane region" description="Helical" evidence="9">
    <location>
        <begin position="251"/>
        <end position="274"/>
    </location>
</feature>
<protein>
    <submittedName>
        <fullName evidence="10">AI-2E family transporter</fullName>
    </submittedName>
</protein>
<dbReference type="InterPro" id="IPR002549">
    <property type="entry name" value="AI-2E-like"/>
</dbReference>